<protein>
    <submittedName>
        <fullName evidence="1">Four helix bundle protein</fullName>
    </submittedName>
</protein>
<keyword evidence="2" id="KW-1185">Reference proteome</keyword>
<accession>A0A1G6PMB9</accession>
<gene>
    <name evidence="1" type="ORF">SAMN04488024_10396</name>
</gene>
<evidence type="ECO:0000313" key="2">
    <source>
        <dbReference type="Proteomes" id="UP000199455"/>
    </source>
</evidence>
<dbReference type="CDD" id="cd16377">
    <property type="entry name" value="23S_rRNA_IVP_like"/>
    <property type="match status" value="1"/>
</dbReference>
<dbReference type="AlphaFoldDB" id="A0A1G6PMB9"/>
<dbReference type="Proteomes" id="UP000199455">
    <property type="component" value="Unassembled WGS sequence"/>
</dbReference>
<dbReference type="SUPFAM" id="SSF158446">
    <property type="entry name" value="IVS-encoded protein-like"/>
    <property type="match status" value="1"/>
</dbReference>
<dbReference type="Pfam" id="PF05635">
    <property type="entry name" value="23S_rRNA_IVP"/>
    <property type="match status" value="1"/>
</dbReference>
<dbReference type="PANTHER" id="PTHR38471">
    <property type="entry name" value="FOUR HELIX BUNDLE PROTEIN"/>
    <property type="match status" value="1"/>
</dbReference>
<organism evidence="1 2">
    <name type="scientific">Pedobacter soli</name>
    <dbReference type="NCBI Taxonomy" id="390242"/>
    <lineage>
        <taxon>Bacteria</taxon>
        <taxon>Pseudomonadati</taxon>
        <taxon>Bacteroidota</taxon>
        <taxon>Sphingobacteriia</taxon>
        <taxon>Sphingobacteriales</taxon>
        <taxon>Sphingobacteriaceae</taxon>
        <taxon>Pedobacter</taxon>
    </lineage>
</organism>
<dbReference type="NCBIfam" id="TIGR02436">
    <property type="entry name" value="four helix bundle protein"/>
    <property type="match status" value="1"/>
</dbReference>
<dbReference type="Gene3D" id="1.20.1440.60">
    <property type="entry name" value="23S rRNA-intervening sequence"/>
    <property type="match status" value="1"/>
</dbReference>
<dbReference type="InterPro" id="IPR012657">
    <property type="entry name" value="23S_rRNA-intervening_sequence"/>
</dbReference>
<dbReference type="InterPro" id="IPR036583">
    <property type="entry name" value="23S_rRNA_IVS_sf"/>
</dbReference>
<name>A0A1G6PMB9_9SPHI</name>
<sequence>MEIFHISKRFPPEEKYSLTDQIRRCSRSVCANIAEAYRKRKYPNHFVSKFSDADTENGETQTWLEFALACSYISDHEFEMLNNQVEEVAKLLVYMMNNPEKFFVKSV</sequence>
<evidence type="ECO:0000313" key="1">
    <source>
        <dbReference type="EMBL" id="SDC81350.1"/>
    </source>
</evidence>
<dbReference type="PANTHER" id="PTHR38471:SF2">
    <property type="entry name" value="FOUR HELIX BUNDLE PROTEIN"/>
    <property type="match status" value="1"/>
</dbReference>
<dbReference type="EMBL" id="FMZH01000003">
    <property type="protein sequence ID" value="SDC81350.1"/>
    <property type="molecule type" value="Genomic_DNA"/>
</dbReference>
<dbReference type="STRING" id="390242.SAMN04488024_10396"/>
<proteinExistence type="predicted"/>
<reference evidence="2" key="1">
    <citation type="submission" date="2016-10" db="EMBL/GenBank/DDBJ databases">
        <authorList>
            <person name="Varghese N."/>
            <person name="Submissions S."/>
        </authorList>
    </citation>
    <scope>NUCLEOTIDE SEQUENCE [LARGE SCALE GENOMIC DNA]</scope>
    <source>
        <strain evidence="2">DSM 18609</strain>
    </source>
</reference>